<comment type="similarity">
    <text evidence="1">Belongs to the GppA/Ppx family.</text>
</comment>
<dbReference type="EMBL" id="WNVM01000038">
    <property type="protein sequence ID" value="MDZ5010098.1"/>
    <property type="molecule type" value="Genomic_DNA"/>
</dbReference>
<evidence type="ECO:0000259" key="2">
    <source>
        <dbReference type="Pfam" id="PF21447"/>
    </source>
</evidence>
<gene>
    <name evidence="3" type="ORF">GNF77_14470</name>
</gene>
<feature type="domain" description="Ppx/GppA phosphatase C-terminal" evidence="2">
    <location>
        <begin position="9"/>
        <end position="126"/>
    </location>
</feature>
<comment type="caution">
    <text evidence="3">The sequence shown here is derived from an EMBL/GenBank/DDBJ whole genome shotgun (WGS) entry which is preliminary data.</text>
</comment>
<accession>A0AAW9IJE8</accession>
<organism evidence="3 4">
    <name type="scientific">Clostridium perfringens</name>
    <dbReference type="NCBI Taxonomy" id="1502"/>
    <lineage>
        <taxon>Bacteria</taxon>
        <taxon>Bacillati</taxon>
        <taxon>Bacillota</taxon>
        <taxon>Clostridia</taxon>
        <taxon>Eubacteriales</taxon>
        <taxon>Clostridiaceae</taxon>
        <taxon>Clostridium</taxon>
    </lineage>
</organism>
<dbReference type="Pfam" id="PF21447">
    <property type="entry name" value="Ppx-GppA_III"/>
    <property type="match status" value="1"/>
</dbReference>
<dbReference type="InterPro" id="IPR050273">
    <property type="entry name" value="GppA/Ppx_hydrolase"/>
</dbReference>
<evidence type="ECO:0000256" key="1">
    <source>
        <dbReference type="ARBA" id="ARBA00007125"/>
    </source>
</evidence>
<dbReference type="PANTHER" id="PTHR30005:SF0">
    <property type="entry name" value="RETROGRADE REGULATION PROTEIN 2"/>
    <property type="match status" value="1"/>
</dbReference>
<protein>
    <submittedName>
        <fullName evidence="3">Ppx/GppA family phosphatase</fullName>
    </submittedName>
</protein>
<evidence type="ECO:0000313" key="4">
    <source>
        <dbReference type="Proteomes" id="UP001292368"/>
    </source>
</evidence>
<proteinExistence type="inferred from homology"/>
<dbReference type="Proteomes" id="UP001292368">
    <property type="component" value="Unassembled WGS sequence"/>
</dbReference>
<dbReference type="AlphaFoldDB" id="A0AAW9IJE8"/>
<dbReference type="GO" id="GO:0016462">
    <property type="term" value="F:pyrophosphatase activity"/>
    <property type="evidence" value="ECO:0007669"/>
    <property type="project" value="TreeGrafter"/>
</dbReference>
<reference evidence="3" key="1">
    <citation type="submission" date="2019-11" db="EMBL/GenBank/DDBJ databases">
        <title>Characterization of Clostridium perfringens isolates from swine manure treated agricultural soils.</title>
        <authorList>
            <person name="Wushke S.T."/>
        </authorList>
    </citation>
    <scope>NUCLEOTIDE SEQUENCE</scope>
    <source>
        <strain evidence="3">V2</strain>
    </source>
</reference>
<dbReference type="SUPFAM" id="SSF109604">
    <property type="entry name" value="HD-domain/PDEase-like"/>
    <property type="match status" value="1"/>
</dbReference>
<dbReference type="PANTHER" id="PTHR30005">
    <property type="entry name" value="EXOPOLYPHOSPHATASE"/>
    <property type="match status" value="1"/>
</dbReference>
<feature type="non-terminal residue" evidence="3">
    <location>
        <position position="1"/>
    </location>
</feature>
<dbReference type="Gene3D" id="1.10.3210.10">
    <property type="entry name" value="Hypothetical protein af1432"/>
    <property type="match status" value="1"/>
</dbReference>
<dbReference type="InterPro" id="IPR048950">
    <property type="entry name" value="Ppx_GppA_C"/>
</dbReference>
<name>A0AAW9IJE8_CLOPF</name>
<sequence>LKPLHHLGDEFSHIIKTSSMLHDCGISINYYGHHKHSFYIILNSYINGLTQKEVLMSAAIAASHRFNSYQTPLAPFSSVINQLDLRSVKLIGVLIKIAEGLDRSLVGAVKNLNVNFDEETVTLKVSSDIDVDFEIRQALRASEKFKEIYGKELIIEAI</sequence>
<evidence type="ECO:0000313" key="3">
    <source>
        <dbReference type="EMBL" id="MDZ5010098.1"/>
    </source>
</evidence>